<dbReference type="Proteomes" id="UP000179242">
    <property type="component" value="Unassembled WGS sequence"/>
</dbReference>
<protein>
    <submittedName>
        <fullName evidence="1">Uncharacterized protein</fullName>
    </submittedName>
</protein>
<evidence type="ECO:0000313" key="2">
    <source>
        <dbReference type="Proteomes" id="UP000179242"/>
    </source>
</evidence>
<comment type="caution">
    <text evidence="1">The sequence shown here is derived from an EMBL/GenBank/DDBJ whole genome shotgun (WGS) entry which is preliminary data.</text>
</comment>
<reference evidence="1 2" key="1">
    <citation type="journal article" date="2016" name="Nat. Commun.">
        <title>Thousands of microbial genomes shed light on interconnected biogeochemical processes in an aquifer system.</title>
        <authorList>
            <person name="Anantharaman K."/>
            <person name="Brown C.T."/>
            <person name="Hug L.A."/>
            <person name="Sharon I."/>
            <person name="Castelle C.J."/>
            <person name="Probst A.J."/>
            <person name="Thomas B.C."/>
            <person name="Singh A."/>
            <person name="Wilkins M.J."/>
            <person name="Karaoz U."/>
            <person name="Brodie E.L."/>
            <person name="Williams K.H."/>
            <person name="Hubbard S.S."/>
            <person name="Banfield J.F."/>
        </authorList>
    </citation>
    <scope>NUCLEOTIDE SEQUENCE [LARGE SCALE GENOMIC DNA]</scope>
</reference>
<gene>
    <name evidence="1" type="ORF">A2438_06045</name>
</gene>
<dbReference type="AlphaFoldDB" id="A0A1F4U6M9"/>
<proteinExistence type="predicted"/>
<dbReference type="EMBL" id="MEUJ01000003">
    <property type="protein sequence ID" value="OGC40561.1"/>
    <property type="molecule type" value="Genomic_DNA"/>
</dbReference>
<organism evidence="1 2">
    <name type="scientific">candidate division WOR-1 bacterium RIFOXYC2_FULL_46_14</name>
    <dbReference type="NCBI Taxonomy" id="1802587"/>
    <lineage>
        <taxon>Bacteria</taxon>
        <taxon>Bacillati</taxon>
        <taxon>Saganbacteria</taxon>
    </lineage>
</organism>
<accession>A0A1F4U6M9</accession>
<name>A0A1F4U6M9_UNCSA</name>
<evidence type="ECO:0000313" key="1">
    <source>
        <dbReference type="EMBL" id="OGC40561.1"/>
    </source>
</evidence>
<sequence length="452" mass="52622">MKKLLCLILIALFLAGGSFGYALKSKEILNKTNFASYFRDYLGFPYDSHGCLHFSPSDIYLFYKTIPTGTKLVIKSYSDTSPGFIDNSLSFFDSVVMNEEDIKKYTALFKERNTYMVVYPTLSRLYIFVDDRPYVKMYVHPGPRQAYLMLEDVKKGMPLKKDFVTATPTDPGTYHILKKTDHYISPTYSGITQVPFGAVMQKINGIWKYREQMRLVPVPQFIQDDLAQEEGERYYDYFDPAYDKDGKLISIKWVGNDFGKYAVTWTKDGRSKYPELGYCAGPLLFEQYSVVGQIAEILTMPGPSDFDKLVKKSRVFSEYKNTYDFVSTAGREGRLVPEEEAFYRLYNKIPLTSRDKAVLDPRMKRAFEDYTSGSLPKDKRDTLSLYNYLRVYNEALNKQSKWYKKLKDDWSFWGALRENIIDDFNREGIAEGERKKIVEGWINDRLEFRTIK</sequence>